<protein>
    <submittedName>
        <fullName evidence="1">Uncharacterized protein</fullName>
    </submittedName>
</protein>
<sequence>MKRISLSKGMPQFFMYSFSEGISLSRPKKISQGNLACSATAFPPSNPVTSCSRTPIGQEEKVAMHYPNDGSQNRIKTMIHSSIKSLDHATSDSGCNAVISGFNSPTHQLSKEAG</sequence>
<dbReference type="Proteomes" id="UP000499080">
    <property type="component" value="Unassembled WGS sequence"/>
</dbReference>
<name>A0A4Y2S6L2_ARAVE</name>
<proteinExistence type="predicted"/>
<comment type="caution">
    <text evidence="1">The sequence shown here is derived from an EMBL/GenBank/DDBJ whole genome shotgun (WGS) entry which is preliminary data.</text>
</comment>
<evidence type="ECO:0000313" key="1">
    <source>
        <dbReference type="EMBL" id="GBN83226.1"/>
    </source>
</evidence>
<dbReference type="EMBL" id="BGPR01019881">
    <property type="protein sequence ID" value="GBN83226.1"/>
    <property type="molecule type" value="Genomic_DNA"/>
</dbReference>
<keyword evidence="2" id="KW-1185">Reference proteome</keyword>
<accession>A0A4Y2S6L2</accession>
<reference evidence="1 2" key="1">
    <citation type="journal article" date="2019" name="Sci. Rep.">
        <title>Orb-weaving spider Araneus ventricosus genome elucidates the spidroin gene catalogue.</title>
        <authorList>
            <person name="Kono N."/>
            <person name="Nakamura H."/>
            <person name="Ohtoshi R."/>
            <person name="Moran D.A.P."/>
            <person name="Shinohara A."/>
            <person name="Yoshida Y."/>
            <person name="Fujiwara M."/>
            <person name="Mori M."/>
            <person name="Tomita M."/>
            <person name="Arakawa K."/>
        </authorList>
    </citation>
    <scope>NUCLEOTIDE SEQUENCE [LARGE SCALE GENOMIC DNA]</scope>
</reference>
<evidence type="ECO:0000313" key="2">
    <source>
        <dbReference type="Proteomes" id="UP000499080"/>
    </source>
</evidence>
<organism evidence="1 2">
    <name type="scientific">Araneus ventricosus</name>
    <name type="common">Orbweaver spider</name>
    <name type="synonym">Epeira ventricosa</name>
    <dbReference type="NCBI Taxonomy" id="182803"/>
    <lineage>
        <taxon>Eukaryota</taxon>
        <taxon>Metazoa</taxon>
        <taxon>Ecdysozoa</taxon>
        <taxon>Arthropoda</taxon>
        <taxon>Chelicerata</taxon>
        <taxon>Arachnida</taxon>
        <taxon>Araneae</taxon>
        <taxon>Araneomorphae</taxon>
        <taxon>Entelegynae</taxon>
        <taxon>Araneoidea</taxon>
        <taxon>Araneidae</taxon>
        <taxon>Araneus</taxon>
    </lineage>
</organism>
<dbReference type="AlphaFoldDB" id="A0A4Y2S6L2"/>
<gene>
    <name evidence="1" type="ORF">AVEN_58060_1</name>
</gene>